<dbReference type="EMBL" id="JEME01001627">
    <property type="protein sequence ID" value="KYG06553.1"/>
    <property type="molecule type" value="Genomic_DNA"/>
</dbReference>
<name>A0A150TPB0_SORCE</name>
<organism evidence="1 2">
    <name type="scientific">Sorangium cellulosum</name>
    <name type="common">Polyangium cellulosum</name>
    <dbReference type="NCBI Taxonomy" id="56"/>
    <lineage>
        <taxon>Bacteria</taxon>
        <taxon>Pseudomonadati</taxon>
        <taxon>Myxococcota</taxon>
        <taxon>Polyangia</taxon>
        <taxon>Polyangiales</taxon>
        <taxon>Polyangiaceae</taxon>
        <taxon>Sorangium</taxon>
    </lineage>
</organism>
<proteinExistence type="predicted"/>
<dbReference type="Proteomes" id="UP000075502">
    <property type="component" value="Unassembled WGS sequence"/>
</dbReference>
<protein>
    <submittedName>
        <fullName evidence="1">Uncharacterized protein</fullName>
    </submittedName>
</protein>
<gene>
    <name evidence="1" type="ORF">BE21_34125</name>
</gene>
<comment type="caution">
    <text evidence="1">The sequence shown here is derived from an EMBL/GenBank/DDBJ whole genome shotgun (WGS) entry which is preliminary data.</text>
</comment>
<accession>A0A150TPB0</accession>
<reference evidence="1 2" key="1">
    <citation type="submission" date="2014-02" db="EMBL/GenBank/DDBJ databases">
        <title>The small core and large imbalanced accessory genome model reveals a collaborative survival strategy of Sorangium cellulosum strains in nature.</title>
        <authorList>
            <person name="Han K."/>
            <person name="Peng R."/>
            <person name="Blom J."/>
            <person name="Li Y.-Z."/>
        </authorList>
    </citation>
    <scope>NUCLEOTIDE SEQUENCE [LARGE SCALE GENOMIC DNA]</scope>
    <source>
        <strain evidence="1 2">So0007-03</strain>
    </source>
</reference>
<dbReference type="AlphaFoldDB" id="A0A150TPB0"/>
<evidence type="ECO:0000313" key="1">
    <source>
        <dbReference type="EMBL" id="KYG06553.1"/>
    </source>
</evidence>
<evidence type="ECO:0000313" key="2">
    <source>
        <dbReference type="Proteomes" id="UP000075502"/>
    </source>
</evidence>
<sequence>MDLPFSLEIEIELHGAELRLTARGSRGERPPPRSLGAEVTRERLTAFTKSVERAVSSGQPLGAPALTEARALHAAIFQGELRDVAARLLEAAKDRPLLQQLLLRDPVLQAFPWEALCQAGQDHPAPARS</sequence>